<feature type="transmembrane region" description="Helical" evidence="4">
    <location>
        <begin position="91"/>
        <end position="111"/>
    </location>
</feature>
<evidence type="ECO:0000256" key="1">
    <source>
        <dbReference type="ARBA" id="ARBA00000085"/>
    </source>
</evidence>
<evidence type="ECO:0000313" key="7">
    <source>
        <dbReference type="Proteomes" id="UP000266693"/>
    </source>
</evidence>
<dbReference type="Proteomes" id="UP000266693">
    <property type="component" value="Unassembled WGS sequence"/>
</dbReference>
<dbReference type="InterPro" id="IPR004358">
    <property type="entry name" value="Sig_transdc_His_kin-like_C"/>
</dbReference>
<dbReference type="OrthoDB" id="9785691at2"/>
<dbReference type="PANTHER" id="PTHR43547:SF2">
    <property type="entry name" value="HYBRID SIGNAL TRANSDUCTION HISTIDINE KINASE C"/>
    <property type="match status" value="1"/>
</dbReference>
<dbReference type="Pfam" id="PF01590">
    <property type="entry name" value="GAF"/>
    <property type="match status" value="1"/>
</dbReference>
<dbReference type="InterPro" id="IPR036890">
    <property type="entry name" value="HATPase_C_sf"/>
</dbReference>
<feature type="transmembrane region" description="Helical" evidence="4">
    <location>
        <begin position="6"/>
        <end position="22"/>
    </location>
</feature>
<accession>A0A396RNE3</accession>
<keyword evidence="4" id="KW-0812">Transmembrane</keyword>
<dbReference type="RefSeq" id="WP_118863209.1">
    <property type="nucleotide sequence ID" value="NZ_QWLV01000002.1"/>
</dbReference>
<feature type="transmembrane region" description="Helical" evidence="4">
    <location>
        <begin position="123"/>
        <end position="145"/>
    </location>
</feature>
<dbReference type="PRINTS" id="PR00344">
    <property type="entry name" value="BCTRLSENSOR"/>
</dbReference>
<feature type="transmembrane region" description="Helical" evidence="4">
    <location>
        <begin position="186"/>
        <end position="205"/>
    </location>
</feature>
<dbReference type="InterPro" id="IPR014265">
    <property type="entry name" value="XrtA/PrsK"/>
</dbReference>
<organism evidence="6 7">
    <name type="scientific">Sphingomonas gilva</name>
    <dbReference type="NCBI Taxonomy" id="2305907"/>
    <lineage>
        <taxon>Bacteria</taxon>
        <taxon>Pseudomonadati</taxon>
        <taxon>Pseudomonadota</taxon>
        <taxon>Alphaproteobacteria</taxon>
        <taxon>Sphingomonadales</taxon>
        <taxon>Sphingomonadaceae</taxon>
        <taxon>Sphingomonas</taxon>
    </lineage>
</organism>
<gene>
    <name evidence="6" type="primary">prsK</name>
    <name evidence="6" type="ORF">D1610_05840</name>
</gene>
<feature type="transmembrane region" description="Helical" evidence="4">
    <location>
        <begin position="226"/>
        <end position="247"/>
    </location>
</feature>
<dbReference type="EMBL" id="QWLV01000002">
    <property type="protein sequence ID" value="RHW18017.1"/>
    <property type="molecule type" value="Genomic_DNA"/>
</dbReference>
<protein>
    <recommendedName>
        <fullName evidence="2">histidine kinase</fullName>
        <ecNumber evidence="2">2.7.13.3</ecNumber>
    </recommendedName>
</protein>
<comment type="caution">
    <text evidence="6">The sequence shown here is derived from an EMBL/GenBank/DDBJ whole genome shotgun (WGS) entry which is preliminary data.</text>
</comment>
<keyword evidence="7" id="KW-1185">Reference proteome</keyword>
<dbReference type="Gene3D" id="3.30.450.40">
    <property type="match status" value="1"/>
</dbReference>
<dbReference type="InterPro" id="IPR003661">
    <property type="entry name" value="HisK_dim/P_dom"/>
</dbReference>
<dbReference type="PROSITE" id="PS50109">
    <property type="entry name" value="HIS_KIN"/>
    <property type="match status" value="1"/>
</dbReference>
<evidence type="ECO:0000256" key="4">
    <source>
        <dbReference type="SAM" id="Phobius"/>
    </source>
</evidence>
<keyword evidence="6" id="KW-0808">Transferase</keyword>
<feature type="transmembrane region" description="Helical" evidence="4">
    <location>
        <begin position="59"/>
        <end position="79"/>
    </location>
</feature>
<feature type="domain" description="Histidine kinase" evidence="5">
    <location>
        <begin position="471"/>
        <end position="673"/>
    </location>
</feature>
<dbReference type="EC" id="2.7.13.3" evidence="2"/>
<keyword evidence="4" id="KW-0472">Membrane</keyword>
<dbReference type="InterPro" id="IPR005467">
    <property type="entry name" value="His_kinase_dom"/>
</dbReference>
<keyword evidence="3" id="KW-0597">Phosphoprotein</keyword>
<feature type="transmembrane region" description="Helical" evidence="4">
    <location>
        <begin position="157"/>
        <end position="180"/>
    </location>
</feature>
<keyword evidence="4" id="KW-1133">Transmembrane helix</keyword>
<dbReference type="Pfam" id="PF02518">
    <property type="entry name" value="HATPase_c"/>
    <property type="match status" value="1"/>
</dbReference>
<evidence type="ECO:0000256" key="3">
    <source>
        <dbReference type="ARBA" id="ARBA00022553"/>
    </source>
</evidence>
<proteinExistence type="predicted"/>
<dbReference type="Gene3D" id="3.30.565.10">
    <property type="entry name" value="Histidine kinase-like ATPase, C-terminal domain"/>
    <property type="match status" value="1"/>
</dbReference>
<feature type="transmembrane region" description="Helical" evidence="4">
    <location>
        <begin position="34"/>
        <end position="53"/>
    </location>
</feature>
<evidence type="ECO:0000313" key="6">
    <source>
        <dbReference type="EMBL" id="RHW18017.1"/>
    </source>
</evidence>
<dbReference type="CDD" id="cd00082">
    <property type="entry name" value="HisKA"/>
    <property type="match status" value="1"/>
</dbReference>
<reference evidence="6 7" key="1">
    <citation type="submission" date="2018-08" db="EMBL/GenBank/DDBJ databases">
        <title>The multiple taxonomic identification of Sphingomonas gilva.</title>
        <authorList>
            <person name="Zhu D."/>
            <person name="Zheng S."/>
        </authorList>
    </citation>
    <scope>NUCLEOTIDE SEQUENCE [LARGE SCALE GENOMIC DNA]</scope>
    <source>
        <strain evidence="6 7">ZDH117</strain>
    </source>
</reference>
<name>A0A396RNE3_9SPHN</name>
<dbReference type="InterPro" id="IPR029016">
    <property type="entry name" value="GAF-like_dom_sf"/>
</dbReference>
<dbReference type="AlphaFoldDB" id="A0A396RNE3"/>
<dbReference type="SUPFAM" id="SSF55874">
    <property type="entry name" value="ATPase domain of HSP90 chaperone/DNA topoisomerase II/histidine kinase"/>
    <property type="match status" value="1"/>
</dbReference>
<evidence type="ECO:0000256" key="2">
    <source>
        <dbReference type="ARBA" id="ARBA00012438"/>
    </source>
</evidence>
<dbReference type="SUPFAM" id="SSF55781">
    <property type="entry name" value="GAF domain-like"/>
    <property type="match status" value="1"/>
</dbReference>
<evidence type="ECO:0000259" key="5">
    <source>
        <dbReference type="PROSITE" id="PS50109"/>
    </source>
</evidence>
<keyword evidence="6" id="KW-0418">Kinase</keyword>
<comment type="catalytic activity">
    <reaction evidence="1">
        <text>ATP + protein L-histidine = ADP + protein N-phospho-L-histidine.</text>
        <dbReference type="EC" id="2.7.13.3"/>
    </reaction>
</comment>
<sequence length="680" mass="72495">MAFLGLWSHAVAALLFAALALWQVRSPKGGARKIALIAALAASALWALAMAGTDSASDASAVAESVRNLGFLGFMYALLHQGGRERRSVALATVYGVVALVALATIMFTILTPPGNDAHPAAIGGYALRMMVATGALVLVHNLYSAAGPDTGPGFRVAIHAIAAMWLYDLNLYAIAYLGSGWPEDVAALRGLVAVGVAAMLGLGLHQSGAWTLQLSRTMTFRTLSLAAIGLYLIAMVLVTSGIALIGGDHARLAQAAFVFGTSAAALALPSARARAWIKVKLAKHLFQHRYDYRAEWLRFTDTLGKPGEDTAPLAERVVKAVADITDSPEGLLFVPEGEGLAAAARWNWPAEDTPPGDLGAGLVAYLASGHIVELDAARREGEDTATHALLPQWLIDDVRAWVLVPLVHFDRVAGAVVLGRPPLDRALDWEDFDLLRVAGRQVASYLAESQGQQALDDARRFDEFNRRFAFIMHDIKNLVSQLSLVARNAERHADNPEFRADMVATLKDSADRMNALLARLAQHNSARSEAPRPVPADEVVAGLVATKRLLHPVSVGRTAGALVLADPQRLETLLGHLVQNAIDASAPEAPVRIDVRVEGHEVAIDVIDHGCGMSPAFVREKLFTAFASTKPGGFGVGAYEARQLVRAMGGRMSVASREGEGSRFTVILPLAQETREKAA</sequence>
<dbReference type="InterPro" id="IPR003594">
    <property type="entry name" value="HATPase_dom"/>
</dbReference>
<dbReference type="GO" id="GO:0000155">
    <property type="term" value="F:phosphorelay sensor kinase activity"/>
    <property type="evidence" value="ECO:0007669"/>
    <property type="project" value="InterPro"/>
</dbReference>
<dbReference type="InterPro" id="IPR003018">
    <property type="entry name" value="GAF"/>
</dbReference>
<dbReference type="NCBIfam" id="TIGR02916">
    <property type="entry name" value="PEP_his_kin"/>
    <property type="match status" value="1"/>
</dbReference>
<dbReference type="SMART" id="SM00387">
    <property type="entry name" value="HATPase_c"/>
    <property type="match status" value="1"/>
</dbReference>
<dbReference type="PANTHER" id="PTHR43547">
    <property type="entry name" value="TWO-COMPONENT HISTIDINE KINASE"/>
    <property type="match status" value="1"/>
</dbReference>